<dbReference type="eggNOG" id="COG2204">
    <property type="taxonomic scope" value="Bacteria"/>
</dbReference>
<feature type="domain" description="HDOD" evidence="3">
    <location>
        <begin position="151"/>
        <end position="326"/>
    </location>
</feature>
<sequence length="382" mass="40645">MSATGDFWGSVLRILFVGDEASLPSDLVAYVADLGDQWQAQQVADGNSAIEAAALSPFDAVIVAPILPDLTAATLLGQIRTLRPDTIRIALIDAQDGQRTPPARIIGVAHRFLPMPLTPEVLLEAVTSLEELRDLLSNPRLRAAIGRIEKLPSPPHLYLSLMHALEGDDGADAADIAKLIASDPAIAAKVLQLCNSAFFSGGRSITDLRTAVTRLGVATLRDLVLASEVFSVQTLTPAERTAMQRRALLSSRLAAKVLPPTSAELGSTAALLADIGLLLPGVRDEREPPTDGADERLGHTEAGAYLLGLWGLPMPIIEAVAFHRHPQRSSLRSFWVTGAVHVATALASGESVDEEYLTKVGVIARLPSWREQADTLLGLAEA</sequence>
<protein>
    <submittedName>
        <fullName evidence="4">Response regulator</fullName>
    </submittedName>
</protein>
<dbReference type="HOGENOM" id="CLU_048246_0_0_6"/>
<dbReference type="InterPro" id="IPR001789">
    <property type="entry name" value="Sig_transdc_resp-reg_receiver"/>
</dbReference>
<dbReference type="GO" id="GO:0000160">
    <property type="term" value="P:phosphorelay signal transduction system"/>
    <property type="evidence" value="ECO:0007669"/>
    <property type="project" value="InterPro"/>
</dbReference>
<dbReference type="Proteomes" id="UP000001740">
    <property type="component" value="Chromosome"/>
</dbReference>
<reference evidence="4 5" key="1">
    <citation type="journal article" date="2008" name="BMC Genomics">
        <title>Genome sequence and rapid evolution of the rice pathogen Xanthomonas oryzae pv. oryzae PXO99A.</title>
        <authorList>
            <person name="Salzberg S.L."/>
            <person name="Sommer D.D."/>
            <person name="Schatz M.C."/>
            <person name="Phillippy A.M."/>
            <person name="Rabinowicz P.D."/>
            <person name="Tsuge S."/>
            <person name="Furutani A."/>
            <person name="Ochiai H."/>
            <person name="Delcher A.L."/>
            <person name="Kelley D."/>
            <person name="Madupu R."/>
            <person name="Puiu D."/>
            <person name="Radune D."/>
            <person name="Shumway M."/>
            <person name="Trapnell C."/>
            <person name="Aparna G."/>
            <person name="Jha G."/>
            <person name="Pandey A."/>
            <person name="Patil P.B."/>
            <person name="Ishihara H."/>
            <person name="Meyer D.F."/>
            <person name="Szurek B."/>
            <person name="Verdier V."/>
            <person name="Koebnik R."/>
            <person name="Dow J.M."/>
            <person name="Ryan R.P."/>
            <person name="Hirata H."/>
            <person name="Tsuyumu S."/>
            <person name="Won Lee S."/>
            <person name="Seo Y.S."/>
            <person name="Sriariyanum M."/>
            <person name="Ronald P.C."/>
            <person name="Sonti R.V."/>
            <person name="Van Sluys M.A."/>
            <person name="Leach J.E."/>
            <person name="White F.F."/>
            <person name="Bogdanove A.J."/>
        </authorList>
    </citation>
    <scope>NUCLEOTIDE SEQUENCE [LARGE SCALE GENOMIC DNA]</scope>
    <source>
        <strain evidence="4 5">PXO99A</strain>
    </source>
</reference>
<dbReference type="PANTHER" id="PTHR33525:SF6">
    <property type="entry name" value="HDOD DOMAIN-CONTAINING PROTEIN"/>
    <property type="match status" value="1"/>
</dbReference>
<gene>
    <name evidence="4" type="ordered locus">PXO_02599</name>
</gene>
<name>A0A0K0GPN6_XANOP</name>
<dbReference type="InterPro" id="IPR013976">
    <property type="entry name" value="HDOD"/>
</dbReference>
<dbReference type="KEGG" id="xop:PXO_02599"/>
<dbReference type="PANTHER" id="PTHR33525">
    <property type="match status" value="1"/>
</dbReference>
<evidence type="ECO:0000259" key="3">
    <source>
        <dbReference type="PROSITE" id="PS51833"/>
    </source>
</evidence>
<evidence type="ECO:0000313" key="4">
    <source>
        <dbReference type="EMBL" id="ACD60881.1"/>
    </source>
</evidence>
<dbReference type="SUPFAM" id="SSF52172">
    <property type="entry name" value="CheY-like"/>
    <property type="match status" value="1"/>
</dbReference>
<dbReference type="Gene3D" id="1.10.3210.10">
    <property type="entry name" value="Hypothetical protein af1432"/>
    <property type="match status" value="1"/>
</dbReference>
<dbReference type="InterPro" id="IPR011006">
    <property type="entry name" value="CheY-like_superfamily"/>
</dbReference>
<dbReference type="InterPro" id="IPR014626">
    <property type="entry name" value="Sig_transdc_resp-reg_put"/>
</dbReference>
<dbReference type="PROSITE" id="PS51833">
    <property type="entry name" value="HDOD"/>
    <property type="match status" value="1"/>
</dbReference>
<dbReference type="Gene3D" id="3.40.50.2300">
    <property type="match status" value="1"/>
</dbReference>
<organism evidence="4 5">
    <name type="scientific">Xanthomonas oryzae pv. oryzae (strain PXO99A)</name>
    <dbReference type="NCBI Taxonomy" id="360094"/>
    <lineage>
        <taxon>Bacteria</taxon>
        <taxon>Pseudomonadati</taxon>
        <taxon>Pseudomonadota</taxon>
        <taxon>Gammaproteobacteria</taxon>
        <taxon>Lysobacterales</taxon>
        <taxon>Lysobacteraceae</taxon>
        <taxon>Xanthomonas</taxon>
    </lineage>
</organism>
<dbReference type="AlphaFoldDB" id="A0A0K0GPN6"/>
<dbReference type="PIRSF" id="PIRSF036883">
    <property type="entry name" value="RR_HD-GYP_mod"/>
    <property type="match status" value="1"/>
</dbReference>
<dbReference type="EMBL" id="CP000967">
    <property type="protein sequence ID" value="ACD60881.1"/>
    <property type="molecule type" value="Genomic_DNA"/>
</dbReference>
<dbReference type="eggNOG" id="COG1639">
    <property type="taxonomic scope" value="Bacteria"/>
</dbReference>
<evidence type="ECO:0000256" key="1">
    <source>
        <dbReference type="PROSITE-ProRule" id="PRU00169"/>
    </source>
</evidence>
<dbReference type="PROSITE" id="PS50110">
    <property type="entry name" value="RESPONSE_REGULATORY"/>
    <property type="match status" value="1"/>
</dbReference>
<proteinExistence type="predicted"/>
<evidence type="ECO:0000259" key="2">
    <source>
        <dbReference type="PROSITE" id="PS50110"/>
    </source>
</evidence>
<dbReference type="RefSeq" id="WP_011257817.1">
    <property type="nucleotide sequence ID" value="NC_010717.2"/>
</dbReference>
<dbReference type="PHI-base" id="PHI:9001"/>
<dbReference type="SUPFAM" id="SSF109604">
    <property type="entry name" value="HD-domain/PDEase-like"/>
    <property type="match status" value="1"/>
</dbReference>
<evidence type="ECO:0000313" key="5">
    <source>
        <dbReference type="Proteomes" id="UP000001740"/>
    </source>
</evidence>
<dbReference type="InterPro" id="IPR052340">
    <property type="entry name" value="RNase_Y/CdgJ"/>
</dbReference>
<dbReference type="PATRIC" id="fig|291331.8.peg.1058"/>
<feature type="domain" description="Response regulatory" evidence="2">
    <location>
        <begin position="13"/>
        <end position="130"/>
    </location>
</feature>
<comment type="caution">
    <text evidence="1">Lacks conserved residue(s) required for the propagation of feature annotation.</text>
</comment>
<accession>A0A0K0GPN6</accession>
<dbReference type="Pfam" id="PF08668">
    <property type="entry name" value="HDOD"/>
    <property type="match status" value="1"/>
</dbReference>